<accession>A0A8H7UHL2</accession>
<feature type="compositionally biased region" description="Basic residues" evidence="1">
    <location>
        <begin position="939"/>
        <end position="951"/>
    </location>
</feature>
<dbReference type="Pfam" id="PF20639">
    <property type="entry name" value="Rrn6_K-rich"/>
    <property type="match status" value="1"/>
</dbReference>
<feature type="region of interest" description="Disordered" evidence="1">
    <location>
        <begin position="855"/>
        <end position="875"/>
    </location>
</feature>
<evidence type="ECO:0000313" key="4">
    <source>
        <dbReference type="Proteomes" id="UP000654370"/>
    </source>
</evidence>
<evidence type="ECO:0000256" key="1">
    <source>
        <dbReference type="SAM" id="MobiDB-lite"/>
    </source>
</evidence>
<feature type="region of interest" description="Disordered" evidence="1">
    <location>
        <begin position="899"/>
        <end position="951"/>
    </location>
</feature>
<dbReference type="InterPro" id="IPR038801">
    <property type="entry name" value="TAF1C"/>
</dbReference>
<comment type="caution">
    <text evidence="3">The sequence shown here is derived from an EMBL/GenBank/DDBJ whole genome shotgun (WGS) entry which is preliminary data.</text>
</comment>
<gene>
    <name evidence="3" type="ORF">INT43_003946</name>
</gene>
<reference evidence="3" key="1">
    <citation type="submission" date="2020-12" db="EMBL/GenBank/DDBJ databases">
        <title>Metabolic potential, ecology and presence of endohyphal bacteria is reflected in genomic diversity of Mucoromycotina.</title>
        <authorList>
            <person name="Muszewska A."/>
            <person name="Okrasinska A."/>
            <person name="Steczkiewicz K."/>
            <person name="Drgas O."/>
            <person name="Orlowska M."/>
            <person name="Perlinska-Lenart U."/>
            <person name="Aleksandrzak-Piekarczyk T."/>
            <person name="Szatraj K."/>
            <person name="Zielenkiewicz U."/>
            <person name="Pilsyk S."/>
            <person name="Malc E."/>
            <person name="Mieczkowski P."/>
            <person name="Kruszewska J.S."/>
            <person name="Biernat P."/>
            <person name="Pawlowska J."/>
        </authorList>
    </citation>
    <scope>NUCLEOTIDE SEQUENCE</scope>
    <source>
        <strain evidence="3">WA0000067209</strain>
    </source>
</reference>
<dbReference type="PANTHER" id="PTHR15319:SF1">
    <property type="entry name" value="TATA BOX-BINDING PROTEIN-ASSOCIATED FACTOR RNA POLYMERASE I SUBUNIT C"/>
    <property type="match status" value="1"/>
</dbReference>
<feature type="compositionally biased region" description="Polar residues" evidence="1">
    <location>
        <begin position="866"/>
        <end position="875"/>
    </location>
</feature>
<dbReference type="GO" id="GO:0001650">
    <property type="term" value="C:fibrillar center"/>
    <property type="evidence" value="ECO:0007669"/>
    <property type="project" value="TreeGrafter"/>
</dbReference>
<dbReference type="EMBL" id="JAEPQZ010000006">
    <property type="protein sequence ID" value="KAG2180158.1"/>
    <property type="molecule type" value="Genomic_DNA"/>
</dbReference>
<sequence>MEWQPGKQDSSISLAELDVGPSGENVFNIRPELSRKTLNNDTWLANIQPNTVHNSATEYPWLPVDKTRLEVPQTNLYHRAYFIWDASPPSSIVANPPIYATTARSRAIESKDEESHLERFDPTLGNSLDSGNLGSDKKFIAFPTGLNRSILNISPMECDEIYPDEDDESTFEGILNIEDIKIRHEQRSTIDIFSPIRQVVYMDTDNSKSDSSNARIGVRTYGGASIVKCMATHDHDNLEASALASLSFLSKDNTKNINSVDMVPNPYCRNECLVTSDTGYVGTWDYESRPRAFLNDLQVNLPGGTKNLDLRDQWYSCKYASHPRTIYMASSRKVDLCDMRARPNTNTRLIFAIPESTKKSSSVVRNLGHSKICALAVPPKEHSYELAVATDRNILLFDTRYSKKSIFNWQHHLLHFPPDRLEYVTDEVNGNNASQILAWNRYSTNVHVFEYAKTDALSEDIIRSVDLSYNTTAFPSNTENDVKYSHQQQDKAYYVAPRQLYGLPTCRYRPANMVWVTPYPKGKVNELRENPTLLGLKILPGMAQSLKSSRSDPKPAIRSWCMLQLCDDGSLYSKLWCRNASNRLGKSTLSSFHRSSTEFHHIQDEYLKFCKEEISRDSKVADLSPIFTDFKRPSNVNLAHAKITADQLVDKIFKLVKHQAYPRTLREILRENENTDLGNIDDYVIAEVEKRLASSEVALERQIWHNNIEEVGLIDPVSLDLGGQIRSAERRLKDACHITHGDKGSLAMDEFSNISGAIQQIAVDLTASRHIYGNLTTSTHEITETQTSESIVQSSHALFPNLFNSTELAERAKTKINPAVIALASDWDISSDAASYQYRRLDGLSIEEVLQTEQRAKKRKRREKPNSQFSVQDSQTFVPDVGVASSRSAANNITASLPNMDDIEFSTQWNPPTPEKTRTTESTFTASQPVPGPFGTRNAKAKKKKKRSQGF</sequence>
<dbReference type="OrthoDB" id="2382881at2759"/>
<organism evidence="3 4">
    <name type="scientific">Mortierella isabellina</name>
    <name type="common">Filamentous fungus</name>
    <name type="synonym">Umbelopsis isabellina</name>
    <dbReference type="NCBI Taxonomy" id="91625"/>
    <lineage>
        <taxon>Eukaryota</taxon>
        <taxon>Fungi</taxon>
        <taxon>Fungi incertae sedis</taxon>
        <taxon>Mucoromycota</taxon>
        <taxon>Mucoromycotina</taxon>
        <taxon>Umbelopsidomycetes</taxon>
        <taxon>Umbelopsidales</taxon>
        <taxon>Umbelopsidaceae</taxon>
        <taxon>Umbelopsis</taxon>
    </lineage>
</organism>
<keyword evidence="4" id="KW-1185">Reference proteome</keyword>
<dbReference type="GO" id="GO:0001164">
    <property type="term" value="F:RNA polymerase I core promoter sequence-specific DNA binding"/>
    <property type="evidence" value="ECO:0007669"/>
    <property type="project" value="TreeGrafter"/>
</dbReference>
<dbReference type="InterPro" id="IPR048536">
    <property type="entry name" value="Rrn6_K-rich"/>
</dbReference>
<proteinExistence type="predicted"/>
<dbReference type="AlphaFoldDB" id="A0A8H7UHL2"/>
<protein>
    <recommendedName>
        <fullName evidence="2">RRN6 K-rich C-terminal domain-containing protein</fullName>
    </recommendedName>
</protein>
<name>A0A8H7UHL2_MORIS</name>
<evidence type="ECO:0000259" key="2">
    <source>
        <dbReference type="Pfam" id="PF20639"/>
    </source>
</evidence>
<evidence type="ECO:0000313" key="3">
    <source>
        <dbReference type="EMBL" id="KAG2180158.1"/>
    </source>
</evidence>
<feature type="domain" description="RRN6 K-rich C-terminal" evidence="2">
    <location>
        <begin position="823"/>
        <end position="951"/>
    </location>
</feature>
<dbReference type="Proteomes" id="UP000654370">
    <property type="component" value="Unassembled WGS sequence"/>
</dbReference>
<dbReference type="PANTHER" id="PTHR15319">
    <property type="entry name" value="TATA BOX-BINDING PROTEIN ASSOCIATED FACTOR RNA POLYMERASE I SUBUNIT C"/>
    <property type="match status" value="1"/>
</dbReference>